<dbReference type="Proteomes" id="UP000054018">
    <property type="component" value="Unassembled WGS sequence"/>
</dbReference>
<dbReference type="EMBL" id="KN833690">
    <property type="protein sequence ID" value="KIK29308.1"/>
    <property type="molecule type" value="Genomic_DNA"/>
</dbReference>
<organism evidence="1 2">
    <name type="scientific">Pisolithus microcarpus 441</name>
    <dbReference type="NCBI Taxonomy" id="765257"/>
    <lineage>
        <taxon>Eukaryota</taxon>
        <taxon>Fungi</taxon>
        <taxon>Dikarya</taxon>
        <taxon>Basidiomycota</taxon>
        <taxon>Agaricomycotina</taxon>
        <taxon>Agaricomycetes</taxon>
        <taxon>Agaricomycetidae</taxon>
        <taxon>Boletales</taxon>
        <taxon>Sclerodermatineae</taxon>
        <taxon>Pisolithaceae</taxon>
        <taxon>Pisolithus</taxon>
    </lineage>
</organism>
<evidence type="ECO:0000313" key="2">
    <source>
        <dbReference type="Proteomes" id="UP000054018"/>
    </source>
</evidence>
<dbReference type="AlphaFoldDB" id="A0A0D0AB92"/>
<dbReference type="OrthoDB" id="442243at2759"/>
<dbReference type="PANTHER" id="PTHR47842:SF1">
    <property type="entry name" value="DUF676 DOMAIN-CONTAINING PROTEIN"/>
    <property type="match status" value="1"/>
</dbReference>
<dbReference type="HOGENOM" id="CLU_2074107_0_0_1"/>
<reference evidence="1 2" key="1">
    <citation type="submission" date="2014-04" db="EMBL/GenBank/DDBJ databases">
        <authorList>
            <consortium name="DOE Joint Genome Institute"/>
            <person name="Kuo A."/>
            <person name="Kohler A."/>
            <person name="Costa M.D."/>
            <person name="Nagy L.G."/>
            <person name="Floudas D."/>
            <person name="Copeland A."/>
            <person name="Barry K.W."/>
            <person name="Cichocki N."/>
            <person name="Veneault-Fourrey C."/>
            <person name="LaButti K."/>
            <person name="Lindquist E.A."/>
            <person name="Lipzen A."/>
            <person name="Lundell T."/>
            <person name="Morin E."/>
            <person name="Murat C."/>
            <person name="Sun H."/>
            <person name="Tunlid A."/>
            <person name="Henrissat B."/>
            <person name="Grigoriev I.V."/>
            <person name="Hibbett D.S."/>
            <person name="Martin F."/>
            <person name="Nordberg H.P."/>
            <person name="Cantor M.N."/>
            <person name="Hua S.X."/>
        </authorList>
    </citation>
    <scope>NUCLEOTIDE SEQUENCE [LARGE SCALE GENOMIC DNA]</scope>
    <source>
        <strain evidence="1 2">441</strain>
    </source>
</reference>
<evidence type="ECO:0000313" key="1">
    <source>
        <dbReference type="EMBL" id="KIK29308.1"/>
    </source>
</evidence>
<dbReference type="STRING" id="765257.A0A0D0AB92"/>
<gene>
    <name evidence="1" type="ORF">PISMIDRAFT_7134</name>
</gene>
<proteinExistence type="predicted"/>
<protein>
    <submittedName>
        <fullName evidence="1">Uncharacterized protein</fullName>
    </submittedName>
</protein>
<dbReference type="PANTHER" id="PTHR47842">
    <property type="entry name" value="EXPRESSED PROTEIN"/>
    <property type="match status" value="1"/>
</dbReference>
<keyword evidence="2" id="KW-1185">Reference proteome</keyword>
<accession>A0A0D0AB92</accession>
<reference evidence="2" key="2">
    <citation type="submission" date="2015-01" db="EMBL/GenBank/DDBJ databases">
        <title>Evolutionary Origins and Diversification of the Mycorrhizal Mutualists.</title>
        <authorList>
            <consortium name="DOE Joint Genome Institute"/>
            <consortium name="Mycorrhizal Genomics Consortium"/>
            <person name="Kohler A."/>
            <person name="Kuo A."/>
            <person name="Nagy L.G."/>
            <person name="Floudas D."/>
            <person name="Copeland A."/>
            <person name="Barry K.W."/>
            <person name="Cichocki N."/>
            <person name="Veneault-Fourrey C."/>
            <person name="LaButti K."/>
            <person name="Lindquist E.A."/>
            <person name="Lipzen A."/>
            <person name="Lundell T."/>
            <person name="Morin E."/>
            <person name="Murat C."/>
            <person name="Riley R."/>
            <person name="Ohm R."/>
            <person name="Sun H."/>
            <person name="Tunlid A."/>
            <person name="Henrissat B."/>
            <person name="Grigoriev I.V."/>
            <person name="Hibbett D.S."/>
            <person name="Martin F."/>
        </authorList>
    </citation>
    <scope>NUCLEOTIDE SEQUENCE [LARGE SCALE GENOMIC DNA]</scope>
    <source>
        <strain evidence="2">441</strain>
    </source>
</reference>
<sequence length="118" mass="13219">MKYVGNLWDKEAMGKRLDDLVLVEQQGITFKMFYVLLPPSLPAFPSPRTFVVLPPRSSPAFPSYIISRNSVASDEVQAHMGMFEPTQNDGYYELGLETARIIREAAARSGQMHSTVPI</sequence>
<name>A0A0D0AB92_9AGAM</name>